<dbReference type="Proteomes" id="UP000242146">
    <property type="component" value="Unassembled WGS sequence"/>
</dbReference>
<dbReference type="EMBL" id="MCGT01000011">
    <property type="protein sequence ID" value="ORX55625.1"/>
    <property type="molecule type" value="Genomic_DNA"/>
</dbReference>
<dbReference type="Pfam" id="PF12796">
    <property type="entry name" value="Ank_2"/>
    <property type="match status" value="1"/>
</dbReference>
<evidence type="ECO:0000256" key="2">
    <source>
        <dbReference type="ARBA" id="ARBA00023043"/>
    </source>
</evidence>
<organism evidence="4 5">
    <name type="scientific">Hesseltinella vesiculosa</name>
    <dbReference type="NCBI Taxonomy" id="101127"/>
    <lineage>
        <taxon>Eukaryota</taxon>
        <taxon>Fungi</taxon>
        <taxon>Fungi incertae sedis</taxon>
        <taxon>Mucoromycota</taxon>
        <taxon>Mucoromycotina</taxon>
        <taxon>Mucoromycetes</taxon>
        <taxon>Mucorales</taxon>
        <taxon>Cunninghamellaceae</taxon>
        <taxon>Hesseltinella</taxon>
    </lineage>
</organism>
<dbReference type="InterPro" id="IPR036770">
    <property type="entry name" value="Ankyrin_rpt-contain_sf"/>
</dbReference>
<dbReference type="PROSITE" id="PS50088">
    <property type="entry name" value="ANK_REPEAT"/>
    <property type="match status" value="2"/>
</dbReference>
<proteinExistence type="predicted"/>
<keyword evidence="1" id="KW-0677">Repeat</keyword>
<keyword evidence="2 3" id="KW-0040">ANK repeat</keyword>
<dbReference type="AlphaFoldDB" id="A0A1X2GJW0"/>
<feature type="repeat" description="ANK" evidence="3">
    <location>
        <begin position="65"/>
        <end position="98"/>
    </location>
</feature>
<reference evidence="4 5" key="1">
    <citation type="submission" date="2016-07" db="EMBL/GenBank/DDBJ databases">
        <title>Pervasive Adenine N6-methylation of Active Genes in Fungi.</title>
        <authorList>
            <consortium name="DOE Joint Genome Institute"/>
            <person name="Mondo S.J."/>
            <person name="Dannebaum R.O."/>
            <person name="Kuo R.C."/>
            <person name="Labutti K."/>
            <person name="Haridas S."/>
            <person name="Kuo A."/>
            <person name="Salamov A."/>
            <person name="Ahrendt S.R."/>
            <person name="Lipzen A."/>
            <person name="Sullivan W."/>
            <person name="Andreopoulos W.B."/>
            <person name="Clum A."/>
            <person name="Lindquist E."/>
            <person name="Daum C."/>
            <person name="Ramamoorthy G.K."/>
            <person name="Gryganskyi A."/>
            <person name="Culley D."/>
            <person name="Magnuson J.K."/>
            <person name="James T.Y."/>
            <person name="O'Malley M.A."/>
            <person name="Stajich J.E."/>
            <person name="Spatafora J.W."/>
            <person name="Visel A."/>
            <person name="Grigoriev I.V."/>
        </authorList>
    </citation>
    <scope>NUCLEOTIDE SEQUENCE [LARGE SCALE GENOMIC DNA]</scope>
    <source>
        <strain evidence="4 5">NRRL 3301</strain>
    </source>
</reference>
<dbReference type="PROSITE" id="PS50297">
    <property type="entry name" value="ANK_REP_REGION"/>
    <property type="match status" value="2"/>
</dbReference>
<sequence>MQIVFNKRIGKQRQATSTEHIRDLLQLSPSELLLLDACAKRSAHEVATLLATSPAFNLDAIRDKYLRTPLHLACSRQDDLDEATEMARVLVEAGADVNNGVGDMDGFKPMHLAVLAYNYKCVLLLLEKGAHVPATDPFRLTPLLLAKLKLDNLRMAQSNRSPPSDPSQAAIDAKPAEASRVEYSELYSITEVLVKHLAHKHMTVIGTPPRSPTHGLSERLLRKDDDLDDTITSLTDRLSTMDVGDTEPHLLQNNLNGLIDKIRQLGIQ</sequence>
<dbReference type="Gene3D" id="1.25.40.20">
    <property type="entry name" value="Ankyrin repeat-containing domain"/>
    <property type="match status" value="1"/>
</dbReference>
<dbReference type="STRING" id="101127.A0A1X2GJW0"/>
<dbReference type="InterPro" id="IPR002110">
    <property type="entry name" value="Ankyrin_rpt"/>
</dbReference>
<gene>
    <name evidence="4" type="ORF">DM01DRAFT_1320868</name>
</gene>
<dbReference type="InterPro" id="IPR050745">
    <property type="entry name" value="Multifunctional_regulatory"/>
</dbReference>
<evidence type="ECO:0000256" key="1">
    <source>
        <dbReference type="ARBA" id="ARBA00022737"/>
    </source>
</evidence>
<comment type="caution">
    <text evidence="4">The sequence shown here is derived from an EMBL/GenBank/DDBJ whole genome shotgun (WGS) entry which is preliminary data.</text>
</comment>
<dbReference type="SUPFAM" id="SSF48403">
    <property type="entry name" value="Ankyrin repeat"/>
    <property type="match status" value="1"/>
</dbReference>
<protein>
    <submittedName>
        <fullName evidence="4">Ankyrin</fullName>
    </submittedName>
</protein>
<accession>A0A1X2GJW0</accession>
<dbReference type="PANTHER" id="PTHR24189">
    <property type="entry name" value="MYOTROPHIN"/>
    <property type="match status" value="1"/>
</dbReference>
<keyword evidence="5" id="KW-1185">Reference proteome</keyword>
<dbReference type="OrthoDB" id="194358at2759"/>
<evidence type="ECO:0000313" key="5">
    <source>
        <dbReference type="Proteomes" id="UP000242146"/>
    </source>
</evidence>
<evidence type="ECO:0000256" key="3">
    <source>
        <dbReference type="PROSITE-ProRule" id="PRU00023"/>
    </source>
</evidence>
<name>A0A1X2GJW0_9FUNG</name>
<evidence type="ECO:0000313" key="4">
    <source>
        <dbReference type="EMBL" id="ORX55625.1"/>
    </source>
</evidence>
<dbReference type="SMART" id="SM00248">
    <property type="entry name" value="ANK"/>
    <property type="match status" value="2"/>
</dbReference>
<feature type="repeat" description="ANK" evidence="3">
    <location>
        <begin position="105"/>
        <end position="137"/>
    </location>
</feature>